<evidence type="ECO:0000313" key="4">
    <source>
        <dbReference type="EMBL" id="KGE88750.1"/>
    </source>
</evidence>
<dbReference type="Pfam" id="PF20446">
    <property type="entry name" value="ABC_N"/>
    <property type="match status" value="1"/>
</dbReference>
<evidence type="ECO:0000259" key="2">
    <source>
        <dbReference type="Pfam" id="PF20446"/>
    </source>
</evidence>
<dbReference type="InterPro" id="IPR046833">
    <property type="entry name" value="ABC_N"/>
</dbReference>
<dbReference type="Pfam" id="PF09818">
    <property type="entry name" value="ABC_ATPase"/>
    <property type="match status" value="1"/>
</dbReference>
<dbReference type="SUPFAM" id="SSF52540">
    <property type="entry name" value="P-loop containing nucleoside triphosphate hydrolases"/>
    <property type="match status" value="1"/>
</dbReference>
<dbReference type="Proteomes" id="UP000029736">
    <property type="component" value="Unassembled WGS sequence"/>
</dbReference>
<feature type="domain" description="ATPase of the ABC class C-terminal" evidence="1">
    <location>
        <begin position="168"/>
        <end position="439"/>
    </location>
</feature>
<proteinExistence type="predicted"/>
<dbReference type="EMBL" id="JPOS01000018">
    <property type="protein sequence ID" value="KGE88750.1"/>
    <property type="molecule type" value="Genomic_DNA"/>
</dbReference>
<dbReference type="PANTHER" id="PTHR38149:SF1">
    <property type="entry name" value="ATPASE"/>
    <property type="match status" value="1"/>
</dbReference>
<dbReference type="OrthoDB" id="9809999at2"/>
<sequence length="565" mass="62018">MKTAQQLQSTLQHLDGKSYKAYKDIRGSYAFEGFELSIDQVQGDPFAAPSRVRVRIRNTFPDWAQVNKSRRIALCDYLNRQFSRACRRFSKGNRGSGKSGAVFIAQPGQEILERTAVVLGEDWIEARFRVGLPAFGRRIAGRQAAAIFGEEIPQIVAHSLPFAVQDETILKEHIFTNEDADALRVRLPELGLVVFVADGALLPRASGVDDRPMPGGLPFQSPESLRVEVALPNRTITGMGIPEGITLIVGGGFHGKSTLLRAIELGIYNHIPGDGRSFVVSQPGAAKIRAEDGRYIERVDISPFINNLPGGQSTQQFSTPNASGSTSQAANVMEALEAGATALLIDEDTSATNFMIRDQRMQALIPQQREPITPFVDRIRQLYEEQSVSTVLVLGGSGLYLDAADTVIGMNAYRPEDLTARARSVAQEFPQPRSVETPAAFPTQSRRIPLPESLNAQKGKREKVRAFDTRSIQFGQHDIDLSAVAQLVDNGQLNAVADALLYLRRYLGEATLPEALNRIMQDIEQQGLGVLQKEPHGDYAAFRPLELAAALNRLRGLRVNPREAS</sequence>
<reference evidence="4 5" key="1">
    <citation type="journal article" date="2014" name="Int. J. Syst. Evol. Microbiol.">
        <title>Phaeodactylibacter xiamenensis gen. nov., sp. nov., a member of the family Saprospiraceae isolated from the marine alga Phaeodactylum tricornutum.</title>
        <authorList>
            <person name="Chen Z.Jr."/>
            <person name="Lei X."/>
            <person name="Lai Q."/>
            <person name="Li Y."/>
            <person name="Zhang B."/>
            <person name="Zhang J."/>
            <person name="Zhang H."/>
            <person name="Yang L."/>
            <person name="Zheng W."/>
            <person name="Tian Y."/>
            <person name="Yu Z."/>
            <person name="Xu H.Jr."/>
            <person name="Zheng T."/>
        </authorList>
    </citation>
    <scope>NUCLEOTIDE SEQUENCE [LARGE SCALE GENOMIC DNA]</scope>
    <source>
        <strain evidence="4 5">KD52</strain>
    </source>
</reference>
<keyword evidence="5" id="KW-1185">Reference proteome</keyword>
<dbReference type="Pfam" id="PF21117">
    <property type="entry name" value="MRB1590_C"/>
    <property type="match status" value="1"/>
</dbReference>
<evidence type="ECO:0000313" key="5">
    <source>
        <dbReference type="Proteomes" id="UP000029736"/>
    </source>
</evidence>
<organism evidence="4 5">
    <name type="scientific">Phaeodactylibacter xiamenensis</name>
    <dbReference type="NCBI Taxonomy" id="1524460"/>
    <lineage>
        <taxon>Bacteria</taxon>
        <taxon>Pseudomonadati</taxon>
        <taxon>Bacteroidota</taxon>
        <taxon>Saprospiria</taxon>
        <taxon>Saprospirales</taxon>
        <taxon>Haliscomenobacteraceae</taxon>
        <taxon>Phaeodactylibacter</taxon>
    </lineage>
</organism>
<dbReference type="STRING" id="1524460.IX84_08855"/>
<comment type="caution">
    <text evidence="4">The sequence shown here is derived from an EMBL/GenBank/DDBJ whole genome shotgun (WGS) entry which is preliminary data.</text>
</comment>
<feature type="domain" description="MRB1590-like C-terminal" evidence="3">
    <location>
        <begin position="463"/>
        <end position="559"/>
    </location>
</feature>
<dbReference type="RefSeq" id="WP_044218648.1">
    <property type="nucleotide sequence ID" value="NZ_JBKAGJ010000073.1"/>
</dbReference>
<dbReference type="InterPro" id="IPR049069">
    <property type="entry name" value="MRB1590-like_C"/>
</dbReference>
<gene>
    <name evidence="4" type="ORF">IX84_08855</name>
</gene>
<evidence type="ECO:0000259" key="1">
    <source>
        <dbReference type="Pfam" id="PF09818"/>
    </source>
</evidence>
<dbReference type="InterPro" id="IPR019195">
    <property type="entry name" value="ABC_ATPase_put"/>
</dbReference>
<protein>
    <submittedName>
        <fullName evidence="4">ABC transporter ATPase</fullName>
    </submittedName>
</protein>
<dbReference type="PANTHER" id="PTHR38149">
    <property type="entry name" value="ATPASE"/>
    <property type="match status" value="1"/>
</dbReference>
<dbReference type="AlphaFoldDB" id="A0A098S9G7"/>
<feature type="domain" description="ATPase of the ABC class N-terminal" evidence="2">
    <location>
        <begin position="5"/>
        <end position="160"/>
    </location>
</feature>
<name>A0A098S9G7_9BACT</name>
<accession>A0A098S9G7</accession>
<dbReference type="InterPro" id="IPR046834">
    <property type="entry name" value="ABC_ATPase_C"/>
</dbReference>
<evidence type="ECO:0000259" key="3">
    <source>
        <dbReference type="Pfam" id="PF21117"/>
    </source>
</evidence>
<dbReference type="InterPro" id="IPR027417">
    <property type="entry name" value="P-loop_NTPase"/>
</dbReference>